<comment type="caution">
    <text evidence="1">The sequence shown here is derived from an EMBL/GenBank/DDBJ whole genome shotgun (WGS) entry which is preliminary data.</text>
</comment>
<evidence type="ECO:0000313" key="1">
    <source>
        <dbReference type="EMBL" id="KAJ4702988.1"/>
    </source>
</evidence>
<gene>
    <name evidence="1" type="ORF">OWV82_022961</name>
</gene>
<dbReference type="Proteomes" id="UP001164539">
    <property type="component" value="Chromosome 13"/>
</dbReference>
<accession>A0ACC1WWB1</accession>
<organism evidence="1 2">
    <name type="scientific">Melia azedarach</name>
    <name type="common">Chinaberry tree</name>
    <dbReference type="NCBI Taxonomy" id="155640"/>
    <lineage>
        <taxon>Eukaryota</taxon>
        <taxon>Viridiplantae</taxon>
        <taxon>Streptophyta</taxon>
        <taxon>Embryophyta</taxon>
        <taxon>Tracheophyta</taxon>
        <taxon>Spermatophyta</taxon>
        <taxon>Magnoliopsida</taxon>
        <taxon>eudicotyledons</taxon>
        <taxon>Gunneridae</taxon>
        <taxon>Pentapetalae</taxon>
        <taxon>rosids</taxon>
        <taxon>malvids</taxon>
        <taxon>Sapindales</taxon>
        <taxon>Meliaceae</taxon>
        <taxon>Melia</taxon>
    </lineage>
</organism>
<name>A0ACC1WWB1_MELAZ</name>
<protein>
    <submittedName>
        <fullName evidence="1">Serine/threonine-protein phosphatase 6 regulatory subunit 3</fullName>
    </submittedName>
</protein>
<keyword evidence="2" id="KW-1185">Reference proteome</keyword>
<proteinExistence type="predicted"/>
<reference evidence="1 2" key="1">
    <citation type="journal article" date="2023" name="Science">
        <title>Complex scaffold remodeling in plant triterpene biosynthesis.</title>
        <authorList>
            <person name="De La Pena R."/>
            <person name="Hodgson H."/>
            <person name="Liu J.C."/>
            <person name="Stephenson M.J."/>
            <person name="Martin A.C."/>
            <person name="Owen C."/>
            <person name="Harkess A."/>
            <person name="Leebens-Mack J."/>
            <person name="Jimenez L.E."/>
            <person name="Osbourn A."/>
            <person name="Sattely E.S."/>
        </authorList>
    </citation>
    <scope>NUCLEOTIDE SEQUENCE [LARGE SCALE GENOMIC DNA]</scope>
    <source>
        <strain evidence="2">cv. JPN11</strain>
        <tissue evidence="1">Leaf</tissue>
    </source>
</reference>
<dbReference type="EMBL" id="CM051406">
    <property type="protein sequence ID" value="KAJ4702988.1"/>
    <property type="molecule type" value="Genomic_DNA"/>
</dbReference>
<sequence>MFWRMAGLSTASPVETILDKDNFTLEELLDEDDIIQECKALNGRLINFLRERAQVEQLIQYIVVEAPDENDKKRTFKFPFIACEIFTCEVDIILKTLVEDEELMHLLFSFLEPKHSHSTLLAGYFSKVAICLLLRKTVPLMNYIKAHQEIIARLVDLIGITSIMEVLIRLIGADEHIYTNYTESMKWIEDTNVLEMIVDKFSSSDSPEVHANTAETLCAITRAAPPGLTAKITSPNFIGRLFRHALESSRPKSVLVNSLSICISLLDPKRLTLGTYYTFNRQLTHGSTVTVNPETVEGMLGSLGDLLKLLDVSSEESVLLTTYGKLQPPLGKHRLKIVEFISVLLTVGSEAAEKELIRLGAVRRILDLFFEYPYNNFLHHHVENIILSCLESKNVPLIEHLLRECNLIGKILEAEKNFTLAADSNKPTVPAEGRSSPRIGNIGHLTRISNKLVQLGNNNSEIQAYLQGNNEWNDWQVNVLSKRNALENVYEWSCGHFAMAFTATDDADETHGSLERDDEDVYFDDESAEVVISSLRLGDDQESGSLFTNSNWFAFEDDRVSNERAAGSLDSPSPNTEETGATNGGADDDQVIVSENDDLDDTATSAAAVLEKNLEDTDVGNLPKDSEETESSATEEPPAQVELRESPDSSNPPAGADEPVGMPNGELQDQGGNSDSVAPDPEPSPSSSDTTNANITVTGEPSQSIDENPSSNPSEPSQSGNGNSSPDPTPTEVVQTATETEGTPGVTKDDKDVVKEEGSPEVSREDKDVVKETAGN</sequence>
<evidence type="ECO:0000313" key="2">
    <source>
        <dbReference type="Proteomes" id="UP001164539"/>
    </source>
</evidence>